<dbReference type="Gene3D" id="3.90.1070.20">
    <property type="match status" value="1"/>
</dbReference>
<evidence type="ECO:0000259" key="16">
    <source>
        <dbReference type="Pfam" id="PF04560"/>
    </source>
</evidence>
<accession>W4KFF1</accession>
<dbReference type="FunFam" id="3.90.1100.10:FF:000008">
    <property type="entry name" value="DNA-directed RNA polymerase subunit beta"/>
    <property type="match status" value="1"/>
</dbReference>
<dbReference type="PROSITE" id="PS01166">
    <property type="entry name" value="RNA_POL_BETA"/>
    <property type="match status" value="1"/>
</dbReference>
<dbReference type="GO" id="GO:0003677">
    <property type="term" value="F:DNA binding"/>
    <property type="evidence" value="ECO:0007669"/>
    <property type="project" value="InterPro"/>
</dbReference>
<dbReference type="AlphaFoldDB" id="W4KFF1"/>
<evidence type="ECO:0000256" key="4">
    <source>
        <dbReference type="ARBA" id="ARBA00022679"/>
    </source>
</evidence>
<keyword evidence="10" id="KW-0539">Nucleus</keyword>
<comment type="subcellular location">
    <subcellularLocation>
        <location evidence="1">Nucleus</location>
        <location evidence="1">Nucleolus</location>
    </subcellularLocation>
</comment>
<keyword evidence="9 13" id="KW-0804">Transcription</keyword>
<evidence type="ECO:0000259" key="15">
    <source>
        <dbReference type="Pfam" id="PF00562"/>
    </source>
</evidence>
<dbReference type="GO" id="GO:0003899">
    <property type="term" value="F:DNA-directed RNA polymerase activity"/>
    <property type="evidence" value="ECO:0007669"/>
    <property type="project" value="UniProtKB-EC"/>
</dbReference>
<keyword evidence="22" id="KW-1185">Reference proteome</keyword>
<dbReference type="InterPro" id="IPR007645">
    <property type="entry name" value="RNA_pol_Rpb2_3"/>
</dbReference>
<dbReference type="KEGG" id="hir:HETIRDRAFT_155171"/>
<dbReference type="Gene3D" id="2.40.50.150">
    <property type="match status" value="1"/>
</dbReference>
<dbReference type="GO" id="GO:0008270">
    <property type="term" value="F:zinc ion binding"/>
    <property type="evidence" value="ECO:0007669"/>
    <property type="project" value="UniProtKB-KW"/>
</dbReference>
<dbReference type="FunFam" id="2.40.50.150:FF:000004">
    <property type="entry name" value="DNA-directed RNA polymerase subunit beta"/>
    <property type="match status" value="1"/>
</dbReference>
<dbReference type="STRING" id="747525.W4KFF1"/>
<keyword evidence="8" id="KW-0862">Zinc</keyword>
<keyword evidence="5 13" id="KW-0548">Nucleotidyltransferase</keyword>
<evidence type="ECO:0000259" key="20">
    <source>
        <dbReference type="Pfam" id="PF06883"/>
    </source>
</evidence>
<dbReference type="Pfam" id="PF04561">
    <property type="entry name" value="RNA_pol_Rpb2_2"/>
    <property type="match status" value="1"/>
</dbReference>
<feature type="compositionally biased region" description="Basic and acidic residues" evidence="14">
    <location>
        <begin position="9"/>
        <end position="24"/>
    </location>
</feature>
<dbReference type="InterPro" id="IPR014724">
    <property type="entry name" value="RNA_pol_RPB2_OB-fold"/>
</dbReference>
<feature type="domain" description="RNA polymerase Rpb2" evidence="17">
    <location>
        <begin position="216"/>
        <end position="404"/>
    </location>
</feature>
<dbReference type="InterPro" id="IPR007644">
    <property type="entry name" value="RNA_pol_bsu_protrusion"/>
</dbReference>
<evidence type="ECO:0000256" key="5">
    <source>
        <dbReference type="ARBA" id="ARBA00022695"/>
    </source>
</evidence>
<proteinExistence type="inferred from homology"/>
<dbReference type="EC" id="2.7.7.6" evidence="13"/>
<evidence type="ECO:0000259" key="17">
    <source>
        <dbReference type="Pfam" id="PF04561"/>
    </source>
</evidence>
<dbReference type="Pfam" id="PF04565">
    <property type="entry name" value="RNA_pol_Rpb2_3"/>
    <property type="match status" value="1"/>
</dbReference>
<evidence type="ECO:0000259" key="19">
    <source>
        <dbReference type="Pfam" id="PF04565"/>
    </source>
</evidence>
<feature type="region of interest" description="Disordered" evidence="14">
    <location>
        <begin position="1"/>
        <end position="31"/>
    </location>
</feature>
<evidence type="ECO:0000256" key="1">
    <source>
        <dbReference type="ARBA" id="ARBA00004604"/>
    </source>
</evidence>
<gene>
    <name evidence="21" type="ORF">HETIRDRAFT_155171</name>
</gene>
<evidence type="ECO:0000256" key="6">
    <source>
        <dbReference type="ARBA" id="ARBA00022723"/>
    </source>
</evidence>
<feature type="domain" description="RNA polymerase Rpb2" evidence="19">
    <location>
        <begin position="490"/>
        <end position="554"/>
    </location>
</feature>
<dbReference type="Proteomes" id="UP000030671">
    <property type="component" value="Unassembled WGS sequence"/>
</dbReference>
<dbReference type="Gene3D" id="3.90.1800.10">
    <property type="entry name" value="RNA polymerase alpha subunit dimerisation domain"/>
    <property type="match status" value="1"/>
</dbReference>
<dbReference type="SUPFAM" id="SSF64484">
    <property type="entry name" value="beta and beta-prime subunits of DNA dependent RNA-polymerase"/>
    <property type="match status" value="1"/>
</dbReference>
<dbReference type="Gene3D" id="3.90.1100.10">
    <property type="match status" value="1"/>
</dbReference>
<sequence>MPDGNVRSSSDKSTFKTLTRERNFKHPASSSSTVPILDEFVAPHIESFNALFDDSGLPSGDGDGRGILSLAIKDIGERVVFDGNGQIGSESGPSGWGNRMSMWIEQVSISRPMVPDKDRQATERKVFPTEARERLTSYRGRMTVKICWKVDQPGQPEKSIIKECGLVPIMVRSVRCNVRSMSSAELVKHHEEPEEFGGYFVINGNERLIRYLILPRRNHVIALTRPSFVNRGPSYTPYAVQIRCTRVDQTSVTNTLHYLSNGSAMLRFSWRKQEYVVPIMLILKALVGASDKEIFEGVMMQDYDNTFLTDRVELLLRSYKMFSLYTGDQCLEYLGDKFRVVLGLPEDWTNQAVGAWLVKKLVLVHLEDPRDKFRMLLFMLRKLYAIVSKTCCVDNPDSPQHQEVLLPGQLYGMIIKEKLEEALTQIRNQIALDVRKQDSTVDFFNDRYFHKVLSRVNFDIGAKMSNFLATGNLVSPSGLDIQQASGFTIIAEKLNWHRYISHFRCIHRGAFFAELKTTTVRKLLPEAWGFLCPVHTPDGSPCGLLNHLSRTCRIVTSPLAVAHIPGLLVAHGMTQAFVPSVDGSKNLCVQLDGRVIGWARPSVAKNLAASLRIWKTEGKNQVPLDLEIGFVPTSEGGQYPGLFLFASRSRMMRPVKFLANGRNDQIGSFEQVYMDIAVTPEEIEPSVSTHVEHAPTNFLSILANMTPFSDFNQSPRNIYQCQMGKQTMGTPSTALKHRTDNKLYRLQSGQTPIVRPSLHNDYGMDSFPNGTNAVVAVISYTGYDMEDAMILNKSAHERGFAYGTVYKSQIVDLKDQKGSSSRSSGPPTLHFGLGYDIRTDGDRQHPCCQFLDSDGLPFIGTRLSSGDYLAAYIDDTTARTRFVKYKGDEVAYVDEVRLLGSDAGDSELQKIHITLRITRSPVIGDKFSSRHGQKGVCSQKWPAVDMPFSESGIQPDVIINPHAFPSRMTIGMLVESMAGKSGAMQGLAQDATPFTFSETDTAIDYFGKQLLASGYNYFGSEPMYSGITGQEFAADIYFGVVYYQRLRHMVLDKFQVRTTGPVDPLTRQPVKGRKRAGGIRFGEMERDALIAHGTSFLLQDRLMNCSDYSTAWVCRTCGSLISLGYDDVSLGEVVAAAPAPAHAAHSDDSGAGAGAGHAVSNPTAAGGEYCRVCRAAAEEEDERERRALATGQNPARAGQAEVRVALPSANVLGSGRARKGGDLDIVAVPYVFRYLCAELASMGIAVSLSVQ</sequence>
<feature type="domain" description="RNA polymerase beta subunit protrusion" evidence="18">
    <location>
        <begin position="40"/>
        <end position="438"/>
    </location>
</feature>
<evidence type="ECO:0000256" key="14">
    <source>
        <dbReference type="SAM" id="MobiDB-lite"/>
    </source>
</evidence>
<feature type="domain" description="DNA-directed RNA polymerase subunit 2 hybrid-binding" evidence="15">
    <location>
        <begin position="703"/>
        <end position="1075"/>
    </location>
</feature>
<evidence type="ECO:0000259" key="18">
    <source>
        <dbReference type="Pfam" id="PF04563"/>
    </source>
</evidence>
<dbReference type="GO" id="GO:0032549">
    <property type="term" value="F:ribonucleoside binding"/>
    <property type="evidence" value="ECO:0007669"/>
    <property type="project" value="InterPro"/>
</dbReference>
<keyword evidence="7" id="KW-0863">Zinc-finger</keyword>
<dbReference type="eggNOG" id="KOG0216">
    <property type="taxonomic scope" value="Eukaryota"/>
</dbReference>
<evidence type="ECO:0000256" key="7">
    <source>
        <dbReference type="ARBA" id="ARBA00022771"/>
    </source>
</evidence>
<dbReference type="Pfam" id="PF06883">
    <property type="entry name" value="RNA_pol_Rpa2_4"/>
    <property type="match status" value="1"/>
</dbReference>
<evidence type="ECO:0000256" key="11">
    <source>
        <dbReference type="ARBA" id="ARBA00047768"/>
    </source>
</evidence>
<protein>
    <recommendedName>
        <fullName evidence="13">DNA-directed RNA polymerase subunit beta</fullName>
        <ecNumber evidence="13">2.7.7.6</ecNumber>
    </recommendedName>
</protein>
<dbReference type="InterPro" id="IPR015712">
    <property type="entry name" value="DNA-dir_RNA_pol_su2"/>
</dbReference>
<dbReference type="FunFam" id="2.40.270.10:FF:000011">
    <property type="entry name" value="DNA-directed RNA polymerase subunit beta"/>
    <property type="match status" value="1"/>
</dbReference>
<dbReference type="Gene3D" id="2.40.270.10">
    <property type="entry name" value="DNA-directed RNA polymerase, subunit 2, domain 6"/>
    <property type="match status" value="1"/>
</dbReference>
<dbReference type="InterPro" id="IPR007641">
    <property type="entry name" value="RNA_pol_Rpb2_7"/>
</dbReference>
<dbReference type="RefSeq" id="XP_009543519.1">
    <property type="nucleotide sequence ID" value="XM_009545224.1"/>
</dbReference>
<name>W4KFF1_HETIT</name>
<dbReference type="GeneID" id="20667556"/>
<evidence type="ECO:0000256" key="12">
    <source>
        <dbReference type="RuleBase" id="RU000434"/>
    </source>
</evidence>
<reference evidence="21 22" key="1">
    <citation type="journal article" date="2012" name="New Phytol.">
        <title>Insight into trade-off between wood decay and parasitism from the genome of a fungal forest pathogen.</title>
        <authorList>
            <person name="Olson A."/>
            <person name="Aerts A."/>
            <person name="Asiegbu F."/>
            <person name="Belbahri L."/>
            <person name="Bouzid O."/>
            <person name="Broberg A."/>
            <person name="Canback B."/>
            <person name="Coutinho P.M."/>
            <person name="Cullen D."/>
            <person name="Dalman K."/>
            <person name="Deflorio G."/>
            <person name="van Diepen L.T."/>
            <person name="Dunand C."/>
            <person name="Duplessis S."/>
            <person name="Durling M."/>
            <person name="Gonthier P."/>
            <person name="Grimwood J."/>
            <person name="Fossdal C.G."/>
            <person name="Hansson D."/>
            <person name="Henrissat B."/>
            <person name="Hietala A."/>
            <person name="Himmelstrand K."/>
            <person name="Hoffmeister D."/>
            <person name="Hogberg N."/>
            <person name="James T.Y."/>
            <person name="Karlsson M."/>
            <person name="Kohler A."/>
            <person name="Kues U."/>
            <person name="Lee Y.H."/>
            <person name="Lin Y.C."/>
            <person name="Lind M."/>
            <person name="Lindquist E."/>
            <person name="Lombard V."/>
            <person name="Lucas S."/>
            <person name="Lunden K."/>
            <person name="Morin E."/>
            <person name="Murat C."/>
            <person name="Park J."/>
            <person name="Raffaello T."/>
            <person name="Rouze P."/>
            <person name="Salamov A."/>
            <person name="Schmutz J."/>
            <person name="Solheim H."/>
            <person name="Stahlberg J."/>
            <person name="Velez H."/>
            <person name="de Vries R.P."/>
            <person name="Wiebenga A."/>
            <person name="Woodward S."/>
            <person name="Yakovlev I."/>
            <person name="Garbelotto M."/>
            <person name="Martin F."/>
            <person name="Grigoriev I.V."/>
            <person name="Stenlid J."/>
        </authorList>
    </citation>
    <scope>NUCLEOTIDE SEQUENCE [LARGE SCALE GENOMIC DNA]</scope>
    <source>
        <strain evidence="21 22">TC 32-1</strain>
    </source>
</reference>
<dbReference type="GO" id="GO:0006362">
    <property type="term" value="P:transcription elongation by RNA polymerase I"/>
    <property type="evidence" value="ECO:0007669"/>
    <property type="project" value="UniProtKB-ARBA"/>
</dbReference>
<evidence type="ECO:0000256" key="9">
    <source>
        <dbReference type="ARBA" id="ARBA00023163"/>
    </source>
</evidence>
<dbReference type="OrthoDB" id="10248617at2759"/>
<evidence type="ECO:0000256" key="10">
    <source>
        <dbReference type="ARBA" id="ARBA00023242"/>
    </source>
</evidence>
<dbReference type="EMBL" id="KI925456">
    <property type="protein sequence ID" value="ETW83771.1"/>
    <property type="molecule type" value="Genomic_DNA"/>
</dbReference>
<dbReference type="InterPro" id="IPR009674">
    <property type="entry name" value="Rpa2_dom_4"/>
</dbReference>
<dbReference type="PANTHER" id="PTHR20856">
    <property type="entry name" value="DNA-DIRECTED RNA POLYMERASE I SUBUNIT 2"/>
    <property type="match status" value="1"/>
</dbReference>
<evidence type="ECO:0000256" key="3">
    <source>
        <dbReference type="ARBA" id="ARBA00022478"/>
    </source>
</evidence>
<dbReference type="InParanoid" id="W4KFF1"/>
<dbReference type="InterPro" id="IPR007642">
    <property type="entry name" value="RNA_pol_Rpb2_2"/>
</dbReference>
<dbReference type="InterPro" id="IPR037034">
    <property type="entry name" value="RNA_pol_Rpb2_2_sf"/>
</dbReference>
<dbReference type="Pfam" id="PF04563">
    <property type="entry name" value="RNA_pol_Rpb2_1"/>
    <property type="match status" value="1"/>
</dbReference>
<dbReference type="InterPro" id="IPR037033">
    <property type="entry name" value="DNA-dir_RNAP_su2_hyb_sf"/>
</dbReference>
<evidence type="ECO:0000256" key="2">
    <source>
        <dbReference type="ARBA" id="ARBA00006835"/>
    </source>
</evidence>
<feature type="domain" description="RNA polymerase Rpb2" evidence="16">
    <location>
        <begin position="1077"/>
        <end position="1120"/>
    </location>
</feature>
<evidence type="ECO:0000313" key="22">
    <source>
        <dbReference type="Proteomes" id="UP000030671"/>
    </source>
</evidence>
<evidence type="ECO:0000256" key="13">
    <source>
        <dbReference type="RuleBase" id="RU363031"/>
    </source>
</evidence>
<comment type="catalytic activity">
    <reaction evidence="11">
        <text>RNA(n) + a ribonucleoside 5'-triphosphate = RNA(n+1) + diphosphate</text>
        <dbReference type="Rhea" id="RHEA:21248"/>
        <dbReference type="Rhea" id="RHEA-COMP:14527"/>
        <dbReference type="Rhea" id="RHEA-COMP:17342"/>
        <dbReference type="ChEBI" id="CHEBI:33019"/>
        <dbReference type="ChEBI" id="CHEBI:61557"/>
        <dbReference type="ChEBI" id="CHEBI:140395"/>
        <dbReference type="EC" id="2.7.7.6"/>
    </reaction>
    <physiologicalReaction direction="left-to-right" evidence="11">
        <dbReference type="Rhea" id="RHEA:21249"/>
    </physiologicalReaction>
</comment>
<comment type="function">
    <text evidence="13">DNA-dependent RNA polymerase catalyzes the transcription of DNA into RNA using the four ribonucleoside triphosphates as substrates.</text>
</comment>
<dbReference type="InterPro" id="IPR007120">
    <property type="entry name" value="DNA-dir_RNAP_su2_dom"/>
</dbReference>
<keyword evidence="6" id="KW-0479">Metal-binding</keyword>
<dbReference type="CDD" id="cd00653">
    <property type="entry name" value="RNA_pol_B_RPB2"/>
    <property type="match status" value="1"/>
</dbReference>
<evidence type="ECO:0000256" key="8">
    <source>
        <dbReference type="ARBA" id="ARBA00022833"/>
    </source>
</evidence>
<dbReference type="HOGENOM" id="CLU_000524_5_1_1"/>
<dbReference type="GO" id="GO:0005730">
    <property type="term" value="C:nucleolus"/>
    <property type="evidence" value="ECO:0007669"/>
    <property type="project" value="UniProtKB-SubCell"/>
</dbReference>
<organism evidence="21 22">
    <name type="scientific">Heterobasidion irregulare (strain TC 32-1)</name>
    <dbReference type="NCBI Taxonomy" id="747525"/>
    <lineage>
        <taxon>Eukaryota</taxon>
        <taxon>Fungi</taxon>
        <taxon>Dikarya</taxon>
        <taxon>Basidiomycota</taxon>
        <taxon>Agaricomycotina</taxon>
        <taxon>Agaricomycetes</taxon>
        <taxon>Russulales</taxon>
        <taxon>Bondarzewiaceae</taxon>
        <taxon>Heterobasidion</taxon>
        <taxon>Heterobasidion annosum species complex</taxon>
    </lineage>
</organism>
<dbReference type="FunCoup" id="W4KFF1">
    <property type="interactions" value="354"/>
</dbReference>
<dbReference type="Gene3D" id="3.90.1110.10">
    <property type="entry name" value="RNA polymerase Rpb2, domain 2"/>
    <property type="match status" value="1"/>
</dbReference>
<feature type="domain" description="DNA-directed RNA polymerase I subunit RPA2" evidence="20">
    <location>
        <begin position="596"/>
        <end position="653"/>
    </location>
</feature>
<dbReference type="Pfam" id="PF00562">
    <property type="entry name" value="RNA_pol_Rpb2_6"/>
    <property type="match status" value="1"/>
</dbReference>
<comment type="similarity">
    <text evidence="2 12">Belongs to the RNA polymerase beta chain family.</text>
</comment>
<evidence type="ECO:0000313" key="21">
    <source>
        <dbReference type="EMBL" id="ETW83771.1"/>
    </source>
</evidence>
<dbReference type="InterPro" id="IPR007121">
    <property type="entry name" value="RNA_pol_bsu_CS"/>
</dbReference>
<keyword evidence="3 13" id="KW-0240">DNA-directed RNA polymerase</keyword>
<dbReference type="FunFam" id="3.90.1100.10:FF:000016">
    <property type="entry name" value="DNA-directed RNA polymerase subunit beta"/>
    <property type="match status" value="1"/>
</dbReference>
<dbReference type="FunFam" id="3.90.1070.20:FF:000003">
    <property type="entry name" value="DNA-directed RNA polymerase subunit beta"/>
    <property type="match status" value="1"/>
</dbReference>
<keyword evidence="4 13" id="KW-0808">Transferase</keyword>
<dbReference type="Pfam" id="PF04560">
    <property type="entry name" value="RNA_pol_Rpb2_7"/>
    <property type="match status" value="1"/>
</dbReference>
<dbReference type="GO" id="GO:0000428">
    <property type="term" value="C:DNA-directed RNA polymerase complex"/>
    <property type="evidence" value="ECO:0007669"/>
    <property type="project" value="UniProtKB-KW"/>
</dbReference>
<dbReference type="FunFam" id="3.90.1110.10:FF:000007">
    <property type="entry name" value="DNA-directed RNA polymerase subunit beta"/>
    <property type="match status" value="1"/>
</dbReference>